<dbReference type="Proteomes" id="UP001169719">
    <property type="component" value="Unassembled WGS sequence"/>
</dbReference>
<dbReference type="Pfam" id="PF08056">
    <property type="entry name" value="Trp_leader2"/>
    <property type="match status" value="1"/>
</dbReference>
<evidence type="ECO:0000313" key="1">
    <source>
        <dbReference type="EMBL" id="MDN2481406.1"/>
    </source>
</evidence>
<gene>
    <name evidence="1" type="ORF">QWJ08_08375</name>
</gene>
<sequence>MLQEINQKQSKKVIASASQAACVACSWWRSWTLSSGLDRAI</sequence>
<comment type="caution">
    <text evidence="1">The sequence shown here is derived from an EMBL/GenBank/DDBJ whole genome shotgun (WGS) entry which is preliminary data.</text>
</comment>
<reference evidence="1" key="1">
    <citation type="submission" date="2024-05" db="EMBL/GenBank/DDBJ databases">
        <title>Genome Sequences of Four Agar- Degrading Marine Bacteria.</title>
        <authorList>
            <person name="Phillips E.K."/>
            <person name="Shaffer J.C."/>
            <person name="Henson M.W."/>
            <person name="Temperton B."/>
            <person name="Thrash C.J."/>
            <person name="Martin M.O."/>
        </authorList>
    </citation>
    <scope>NUCLEOTIDE SEQUENCE</scope>
    <source>
        <strain evidence="1">EKP203</strain>
    </source>
</reference>
<proteinExistence type="predicted"/>
<dbReference type="InterPro" id="IPR012639">
    <property type="entry name" value="Trp_leader2"/>
</dbReference>
<name>A0ABT7Y034_9VIBR</name>
<evidence type="ECO:0000313" key="2">
    <source>
        <dbReference type="Proteomes" id="UP001169719"/>
    </source>
</evidence>
<dbReference type="RefSeq" id="WP_289961520.1">
    <property type="nucleotide sequence ID" value="NZ_JAUEOZ010000001.1"/>
</dbReference>
<keyword evidence="2" id="KW-1185">Reference proteome</keyword>
<organism evidence="1 2">
    <name type="scientific">Vibrio agarivorans</name>
    <dbReference type="NCBI Taxonomy" id="153622"/>
    <lineage>
        <taxon>Bacteria</taxon>
        <taxon>Pseudomonadati</taxon>
        <taxon>Pseudomonadota</taxon>
        <taxon>Gammaproteobacteria</taxon>
        <taxon>Vibrionales</taxon>
        <taxon>Vibrionaceae</taxon>
        <taxon>Vibrio</taxon>
    </lineage>
</organism>
<accession>A0ABT7Y034</accession>
<dbReference type="EMBL" id="JAUEOZ010000001">
    <property type="protein sequence ID" value="MDN2481406.1"/>
    <property type="molecule type" value="Genomic_DNA"/>
</dbReference>
<protein>
    <submittedName>
        <fullName evidence="1">Trp operon leader peptide</fullName>
    </submittedName>
</protein>